<organism evidence="2 3">
    <name type="scientific">Pleuronectes platessa</name>
    <name type="common">European plaice</name>
    <dbReference type="NCBI Taxonomy" id="8262"/>
    <lineage>
        <taxon>Eukaryota</taxon>
        <taxon>Metazoa</taxon>
        <taxon>Chordata</taxon>
        <taxon>Craniata</taxon>
        <taxon>Vertebrata</taxon>
        <taxon>Euteleostomi</taxon>
        <taxon>Actinopterygii</taxon>
        <taxon>Neopterygii</taxon>
        <taxon>Teleostei</taxon>
        <taxon>Neoteleostei</taxon>
        <taxon>Acanthomorphata</taxon>
        <taxon>Carangaria</taxon>
        <taxon>Pleuronectiformes</taxon>
        <taxon>Pleuronectoidei</taxon>
        <taxon>Pleuronectidae</taxon>
        <taxon>Pleuronectes</taxon>
    </lineage>
</organism>
<sequence length="75" mass="8438">MRNSGAPASSAVRHIGPQTDRQSGLAGTEQRQQEHYNPTHLLHNEGLKLLIPAVLTQKTKYRNGVQRHNNRCSRL</sequence>
<gene>
    <name evidence="2" type="ORF">PLEPLA_LOCUS7491</name>
</gene>
<reference evidence="2" key="1">
    <citation type="submission" date="2020-03" db="EMBL/GenBank/DDBJ databases">
        <authorList>
            <person name="Weist P."/>
        </authorList>
    </citation>
    <scope>NUCLEOTIDE SEQUENCE</scope>
</reference>
<dbReference type="AlphaFoldDB" id="A0A9N7YB54"/>
<dbReference type="Proteomes" id="UP001153269">
    <property type="component" value="Unassembled WGS sequence"/>
</dbReference>
<keyword evidence="3" id="KW-1185">Reference proteome</keyword>
<proteinExistence type="predicted"/>
<name>A0A9N7YB54_PLEPL</name>
<evidence type="ECO:0000313" key="3">
    <source>
        <dbReference type="Proteomes" id="UP001153269"/>
    </source>
</evidence>
<protein>
    <submittedName>
        <fullName evidence="2">Uncharacterized protein</fullName>
    </submittedName>
</protein>
<dbReference type="EMBL" id="CADEAL010000402">
    <property type="protein sequence ID" value="CAB1419642.1"/>
    <property type="molecule type" value="Genomic_DNA"/>
</dbReference>
<evidence type="ECO:0000256" key="1">
    <source>
        <dbReference type="SAM" id="MobiDB-lite"/>
    </source>
</evidence>
<comment type="caution">
    <text evidence="2">The sequence shown here is derived from an EMBL/GenBank/DDBJ whole genome shotgun (WGS) entry which is preliminary data.</text>
</comment>
<feature type="region of interest" description="Disordered" evidence="1">
    <location>
        <begin position="1"/>
        <end position="38"/>
    </location>
</feature>
<accession>A0A9N7YB54</accession>
<evidence type="ECO:0000313" key="2">
    <source>
        <dbReference type="EMBL" id="CAB1419642.1"/>
    </source>
</evidence>